<dbReference type="Pfam" id="PF00534">
    <property type="entry name" value="Glycos_transf_1"/>
    <property type="match status" value="1"/>
</dbReference>
<reference evidence="2 3" key="1">
    <citation type="journal article" date="2019" name="Nat. Med.">
        <title>A library of human gut bacterial isolates paired with longitudinal multiomics data enables mechanistic microbiome research.</title>
        <authorList>
            <person name="Poyet M."/>
            <person name="Groussin M."/>
            <person name="Gibbons S.M."/>
            <person name="Avila-Pacheco J."/>
            <person name="Jiang X."/>
            <person name="Kearney S.M."/>
            <person name="Perrotta A.R."/>
            <person name="Berdy B."/>
            <person name="Zhao S."/>
            <person name="Lieberman T.D."/>
            <person name="Swanson P.K."/>
            <person name="Smith M."/>
            <person name="Roesemann S."/>
            <person name="Alexander J.E."/>
            <person name="Rich S.A."/>
            <person name="Livny J."/>
            <person name="Vlamakis H."/>
            <person name="Clish C."/>
            <person name="Bullock K."/>
            <person name="Deik A."/>
            <person name="Scott J."/>
            <person name="Pierce K.A."/>
            <person name="Xavier R.J."/>
            <person name="Alm E.J."/>
        </authorList>
    </citation>
    <scope>NUCLEOTIDE SEQUENCE [LARGE SCALE GENOMIC DNA]</scope>
    <source>
        <strain evidence="2 3">BIOML-A29</strain>
    </source>
</reference>
<dbReference type="Proteomes" id="UP000434916">
    <property type="component" value="Unassembled WGS sequence"/>
</dbReference>
<evidence type="ECO:0000313" key="3">
    <source>
        <dbReference type="Proteomes" id="UP000434916"/>
    </source>
</evidence>
<evidence type="ECO:0000313" key="2">
    <source>
        <dbReference type="EMBL" id="MTU39396.1"/>
    </source>
</evidence>
<dbReference type="EMBL" id="WNCN01000008">
    <property type="protein sequence ID" value="MTU39396.1"/>
    <property type="molecule type" value="Genomic_DNA"/>
</dbReference>
<protein>
    <submittedName>
        <fullName evidence="2">Glycosyltransferase</fullName>
    </submittedName>
</protein>
<dbReference type="InterPro" id="IPR001296">
    <property type="entry name" value="Glyco_trans_1"/>
</dbReference>
<accession>A0ABW9SC16</accession>
<name>A0ABW9SC16_9BACT</name>
<evidence type="ECO:0000259" key="1">
    <source>
        <dbReference type="Pfam" id="PF00534"/>
    </source>
</evidence>
<proteinExistence type="predicted"/>
<keyword evidence="3" id="KW-1185">Reference proteome</keyword>
<dbReference type="SUPFAM" id="SSF53756">
    <property type="entry name" value="UDP-Glycosyltransferase/glycogen phosphorylase"/>
    <property type="match status" value="1"/>
</dbReference>
<sequence>MKRISILVSTIDSGGAEKQAVLLATHLSKRTDVNLIVLYGDYPEYKYNVDLLAESNVKVHKLFGNMLSKMGHIRNILKETKTDVLLNYLTMPDFVGSFVGRMCGIRVYNGIRNSRLPKGKMLMEKLAHNLWATGTIYNCYSGADYFGNLGFHKSKNIVIPNCFPNIAEPIARQEHKVKNIITVGRFDPQKDYETLIAGVALLERNDFRLSIVGYGSLEGQIRNWVKEYGIEKKSDIYIKPNNVFELEQNADIYLSTSLFEGTSNSIMEALNWSLPVVATNVGDNDHLVIDGENGFLHPIGDVNGIAASLCRLLDSSDLRNKMGQKSNQILRESYSLELFERRYMDLIEGR</sequence>
<feature type="domain" description="Glycosyl transferase family 1" evidence="1">
    <location>
        <begin position="175"/>
        <end position="326"/>
    </location>
</feature>
<gene>
    <name evidence="2" type="ORF">GMD82_07830</name>
</gene>
<dbReference type="RefSeq" id="WP_075964543.1">
    <property type="nucleotide sequence ID" value="NZ_DAWDVS010000010.1"/>
</dbReference>
<organism evidence="2 3">
    <name type="scientific">Parabacteroides merdae</name>
    <dbReference type="NCBI Taxonomy" id="46503"/>
    <lineage>
        <taxon>Bacteria</taxon>
        <taxon>Pseudomonadati</taxon>
        <taxon>Bacteroidota</taxon>
        <taxon>Bacteroidia</taxon>
        <taxon>Bacteroidales</taxon>
        <taxon>Tannerellaceae</taxon>
        <taxon>Parabacteroides</taxon>
    </lineage>
</organism>
<dbReference type="PANTHER" id="PTHR12526">
    <property type="entry name" value="GLYCOSYLTRANSFERASE"/>
    <property type="match status" value="1"/>
</dbReference>
<dbReference type="PANTHER" id="PTHR12526:SF630">
    <property type="entry name" value="GLYCOSYLTRANSFERASE"/>
    <property type="match status" value="1"/>
</dbReference>
<dbReference type="Gene3D" id="3.40.50.2000">
    <property type="entry name" value="Glycogen Phosphorylase B"/>
    <property type="match status" value="2"/>
</dbReference>
<comment type="caution">
    <text evidence="2">The sequence shown here is derived from an EMBL/GenBank/DDBJ whole genome shotgun (WGS) entry which is preliminary data.</text>
</comment>